<dbReference type="EMBL" id="JAPFFF010000004">
    <property type="protein sequence ID" value="KAK8891476.1"/>
    <property type="molecule type" value="Genomic_DNA"/>
</dbReference>
<dbReference type="Proteomes" id="UP001470230">
    <property type="component" value="Unassembled WGS sequence"/>
</dbReference>
<evidence type="ECO:0000313" key="3">
    <source>
        <dbReference type="Proteomes" id="UP001470230"/>
    </source>
</evidence>
<feature type="compositionally biased region" description="Basic residues" evidence="1">
    <location>
        <begin position="101"/>
        <end position="113"/>
    </location>
</feature>
<reference evidence="2 3" key="1">
    <citation type="submission" date="2024-04" db="EMBL/GenBank/DDBJ databases">
        <title>Tritrichomonas musculus Genome.</title>
        <authorList>
            <person name="Alves-Ferreira E."/>
            <person name="Grigg M."/>
            <person name="Lorenzi H."/>
            <person name="Galac M."/>
        </authorList>
    </citation>
    <scope>NUCLEOTIDE SEQUENCE [LARGE SCALE GENOMIC DNA]</scope>
    <source>
        <strain evidence="2 3">EAF2021</strain>
    </source>
</reference>
<accession>A0ABR2KK72</accession>
<evidence type="ECO:0000256" key="1">
    <source>
        <dbReference type="SAM" id="MobiDB-lite"/>
    </source>
</evidence>
<sequence>MQAPSFDIIKKNLDEFDQSILKNWEDQLLIDADSSLITYVADVPDFPTEKEALITDGNLTLERIALDADPGEEVDKDIPLEIMEKKFAFPPTPCERPQFARIKKKKSKKKKSKSEHGKEKVKGKTPRSESTTFGSSKKNHNNSV</sequence>
<keyword evidence="3" id="KW-1185">Reference proteome</keyword>
<proteinExistence type="predicted"/>
<comment type="caution">
    <text evidence="2">The sequence shown here is derived from an EMBL/GenBank/DDBJ whole genome shotgun (WGS) entry which is preliminary data.</text>
</comment>
<protein>
    <submittedName>
        <fullName evidence="2">Uncharacterized protein</fullName>
    </submittedName>
</protein>
<gene>
    <name evidence="2" type="ORF">M9Y10_028685</name>
</gene>
<feature type="region of interest" description="Disordered" evidence="1">
    <location>
        <begin position="89"/>
        <end position="144"/>
    </location>
</feature>
<evidence type="ECO:0000313" key="2">
    <source>
        <dbReference type="EMBL" id="KAK8891476.1"/>
    </source>
</evidence>
<name>A0ABR2KK72_9EUKA</name>
<organism evidence="2 3">
    <name type="scientific">Tritrichomonas musculus</name>
    <dbReference type="NCBI Taxonomy" id="1915356"/>
    <lineage>
        <taxon>Eukaryota</taxon>
        <taxon>Metamonada</taxon>
        <taxon>Parabasalia</taxon>
        <taxon>Tritrichomonadida</taxon>
        <taxon>Tritrichomonadidae</taxon>
        <taxon>Tritrichomonas</taxon>
    </lineage>
</organism>